<feature type="compositionally biased region" description="Polar residues" evidence="8">
    <location>
        <begin position="48"/>
        <end position="57"/>
    </location>
</feature>
<feature type="compositionally biased region" description="Basic and acidic residues" evidence="8">
    <location>
        <begin position="30"/>
        <end position="41"/>
    </location>
</feature>
<evidence type="ECO:0000256" key="4">
    <source>
        <dbReference type="ARBA" id="ARBA00022741"/>
    </source>
</evidence>
<dbReference type="RefSeq" id="WP_073485507.1">
    <property type="nucleotide sequence ID" value="NZ_FQVN01000006.1"/>
</dbReference>
<organism evidence="11 12">
    <name type="scientific">Streptoalloteichus hindustanus</name>
    <dbReference type="NCBI Taxonomy" id="2017"/>
    <lineage>
        <taxon>Bacteria</taxon>
        <taxon>Bacillati</taxon>
        <taxon>Actinomycetota</taxon>
        <taxon>Actinomycetes</taxon>
        <taxon>Pseudonocardiales</taxon>
        <taxon>Pseudonocardiaceae</taxon>
        <taxon>Streptoalloteichus</taxon>
    </lineage>
</organism>
<dbReference type="EMBL" id="FQVN01000006">
    <property type="protein sequence ID" value="SHG07780.1"/>
    <property type="molecule type" value="Genomic_DNA"/>
</dbReference>
<dbReference type="OrthoDB" id="156959at2070"/>
<feature type="compositionally biased region" description="Low complexity" evidence="8">
    <location>
        <begin position="9"/>
        <end position="21"/>
    </location>
</feature>
<reference evidence="11 12" key="1">
    <citation type="submission" date="2016-11" db="EMBL/GenBank/DDBJ databases">
        <authorList>
            <person name="Jaros S."/>
            <person name="Januszkiewicz K."/>
            <person name="Wedrychowicz H."/>
        </authorList>
    </citation>
    <scope>NUCLEOTIDE SEQUENCE [LARGE SCALE GENOMIC DNA]</scope>
    <source>
        <strain evidence="11 12">DSM 44523</strain>
    </source>
</reference>
<evidence type="ECO:0000256" key="2">
    <source>
        <dbReference type="ARBA" id="ARBA00022475"/>
    </source>
</evidence>
<protein>
    <recommendedName>
        <fullName evidence="10">Pycsar effector protein domain-containing protein</fullName>
    </recommendedName>
</protein>
<keyword evidence="7 9" id="KW-0472">Membrane</keyword>
<keyword evidence="12" id="KW-1185">Reference proteome</keyword>
<proteinExistence type="predicted"/>
<dbReference type="Pfam" id="PF18967">
    <property type="entry name" value="PycTM"/>
    <property type="match status" value="1"/>
</dbReference>
<evidence type="ECO:0000256" key="7">
    <source>
        <dbReference type="ARBA" id="ARBA00023136"/>
    </source>
</evidence>
<keyword evidence="5 9" id="KW-1133">Transmembrane helix</keyword>
<dbReference type="InterPro" id="IPR043760">
    <property type="entry name" value="PycTM_dom"/>
</dbReference>
<keyword evidence="2" id="KW-1003">Cell membrane</keyword>
<evidence type="ECO:0000256" key="5">
    <source>
        <dbReference type="ARBA" id="ARBA00022989"/>
    </source>
</evidence>
<evidence type="ECO:0000259" key="10">
    <source>
        <dbReference type="Pfam" id="PF18967"/>
    </source>
</evidence>
<feature type="transmembrane region" description="Helical" evidence="9">
    <location>
        <begin position="109"/>
        <end position="132"/>
    </location>
</feature>
<dbReference type="GO" id="GO:0051607">
    <property type="term" value="P:defense response to virus"/>
    <property type="evidence" value="ECO:0007669"/>
    <property type="project" value="UniProtKB-KW"/>
</dbReference>
<evidence type="ECO:0000313" key="11">
    <source>
        <dbReference type="EMBL" id="SHG07780.1"/>
    </source>
</evidence>
<dbReference type="STRING" id="2017.SAMN05444320_106288"/>
<feature type="transmembrane region" description="Helical" evidence="9">
    <location>
        <begin position="80"/>
        <end position="103"/>
    </location>
</feature>
<evidence type="ECO:0000256" key="6">
    <source>
        <dbReference type="ARBA" id="ARBA00023118"/>
    </source>
</evidence>
<feature type="transmembrane region" description="Helical" evidence="9">
    <location>
        <begin position="190"/>
        <end position="210"/>
    </location>
</feature>
<accession>A0A1M5GVP8</accession>
<keyword evidence="3 9" id="KW-0812">Transmembrane</keyword>
<feature type="region of interest" description="Disordered" evidence="8">
    <location>
        <begin position="1"/>
        <end position="57"/>
    </location>
</feature>
<evidence type="ECO:0000313" key="12">
    <source>
        <dbReference type="Proteomes" id="UP000184501"/>
    </source>
</evidence>
<dbReference type="GO" id="GO:0000166">
    <property type="term" value="F:nucleotide binding"/>
    <property type="evidence" value="ECO:0007669"/>
    <property type="project" value="UniProtKB-KW"/>
</dbReference>
<evidence type="ECO:0000256" key="8">
    <source>
        <dbReference type="SAM" id="MobiDB-lite"/>
    </source>
</evidence>
<comment type="subcellular location">
    <subcellularLocation>
        <location evidence="1">Cell membrane</location>
    </subcellularLocation>
</comment>
<name>A0A1M5GVP8_STRHI</name>
<evidence type="ECO:0000256" key="3">
    <source>
        <dbReference type="ARBA" id="ARBA00022692"/>
    </source>
</evidence>
<dbReference type="Proteomes" id="UP000184501">
    <property type="component" value="Unassembled WGS sequence"/>
</dbReference>
<feature type="domain" description="Pycsar effector protein" evidence="10">
    <location>
        <begin position="60"/>
        <end position="210"/>
    </location>
</feature>
<keyword evidence="4" id="KW-0547">Nucleotide-binding</keyword>
<sequence length="212" mass="22198">MDPPSRETSAPSRSGPPEAGPAAGGGDPSPDGRHSRRDAGRGEPAPEVSTQDSSPSTEDARFAINHFATWIGNADTKAGLLAAATTVLAGALVGQRSAVVATLARPTGWQVVALVALALSAVGVVVTTLFLIRAVAPHVRQDGFSRYSWPTVADADLTALLAGQREDDRREAWLSALTLARIVRRKYANLRCAFATWLVGVAGLTVWLVVVP</sequence>
<evidence type="ECO:0000256" key="9">
    <source>
        <dbReference type="SAM" id="Phobius"/>
    </source>
</evidence>
<evidence type="ECO:0000256" key="1">
    <source>
        <dbReference type="ARBA" id="ARBA00004236"/>
    </source>
</evidence>
<gene>
    <name evidence="11" type="ORF">SAMN05444320_106288</name>
</gene>
<keyword evidence="6" id="KW-0051">Antiviral defense</keyword>
<dbReference type="GO" id="GO:0005886">
    <property type="term" value="C:plasma membrane"/>
    <property type="evidence" value="ECO:0007669"/>
    <property type="project" value="UniProtKB-SubCell"/>
</dbReference>
<dbReference type="AlphaFoldDB" id="A0A1M5GVP8"/>